<feature type="domain" description="7,8-dihydro-6-hydroxymethylpterin-pyrophosphokinase" evidence="13">
    <location>
        <begin position="92"/>
        <end position="103"/>
    </location>
</feature>
<dbReference type="Pfam" id="PF01288">
    <property type="entry name" value="HPPK"/>
    <property type="match status" value="1"/>
</dbReference>
<dbReference type="GO" id="GO:0046654">
    <property type="term" value="P:tetrahydrofolate biosynthetic process"/>
    <property type="evidence" value="ECO:0007669"/>
    <property type="project" value="UniProtKB-UniPathway"/>
</dbReference>
<keyword evidence="6" id="KW-0547">Nucleotide-binding</keyword>
<comment type="function">
    <text evidence="10">Catalyzes the transfer of pyrophosphate from adenosine triphosphate (ATP) to 6-hydroxymethyl-7,8-dihydropterin, an enzymatic step in folate biosynthesis pathway.</text>
</comment>
<evidence type="ECO:0000256" key="10">
    <source>
        <dbReference type="ARBA" id="ARBA00029409"/>
    </source>
</evidence>
<evidence type="ECO:0000256" key="12">
    <source>
        <dbReference type="ARBA" id="ARBA00033413"/>
    </source>
</evidence>
<dbReference type="PANTHER" id="PTHR43071">
    <property type="entry name" value="2-AMINO-4-HYDROXY-6-HYDROXYMETHYLDIHYDROPTERIDINE PYROPHOSPHOKINASE"/>
    <property type="match status" value="1"/>
</dbReference>
<dbReference type="CDD" id="cd00483">
    <property type="entry name" value="HPPK"/>
    <property type="match status" value="1"/>
</dbReference>
<evidence type="ECO:0000256" key="11">
    <source>
        <dbReference type="ARBA" id="ARBA00029766"/>
    </source>
</evidence>
<evidence type="ECO:0000256" key="8">
    <source>
        <dbReference type="ARBA" id="ARBA00022840"/>
    </source>
</evidence>
<evidence type="ECO:0000313" key="14">
    <source>
        <dbReference type="EMBL" id="QPQ55887.1"/>
    </source>
</evidence>
<dbReference type="AlphaFoldDB" id="A0A7T2GL85"/>
<reference evidence="14 15" key="1">
    <citation type="submission" date="2020-11" db="EMBL/GenBank/DDBJ databases">
        <title>Genome seq and assembly of Sphingosinicella sp.</title>
        <authorList>
            <person name="Chhetri G."/>
        </authorList>
    </citation>
    <scope>NUCLEOTIDE SEQUENCE [LARGE SCALE GENOMIC DNA]</scope>
    <source>
        <strain evidence="14 15">UDD2</strain>
    </source>
</reference>
<dbReference type="RefSeq" id="WP_200972748.1">
    <property type="nucleotide sequence ID" value="NZ_CP065592.1"/>
</dbReference>
<keyword evidence="9" id="KW-0289">Folate biosynthesis</keyword>
<dbReference type="PROSITE" id="PS00794">
    <property type="entry name" value="HPPK"/>
    <property type="match status" value="1"/>
</dbReference>
<dbReference type="GO" id="GO:0003848">
    <property type="term" value="F:2-amino-4-hydroxy-6-hydroxymethyldihydropteridine diphosphokinase activity"/>
    <property type="evidence" value="ECO:0007669"/>
    <property type="project" value="UniProtKB-EC"/>
</dbReference>
<dbReference type="InterPro" id="IPR035907">
    <property type="entry name" value="Hppk_sf"/>
</dbReference>
<evidence type="ECO:0000256" key="5">
    <source>
        <dbReference type="ARBA" id="ARBA00022679"/>
    </source>
</evidence>
<evidence type="ECO:0000256" key="7">
    <source>
        <dbReference type="ARBA" id="ARBA00022777"/>
    </source>
</evidence>
<dbReference type="KEGG" id="sflv:IC614_04695"/>
<evidence type="ECO:0000259" key="13">
    <source>
        <dbReference type="PROSITE" id="PS00794"/>
    </source>
</evidence>
<dbReference type="InterPro" id="IPR000550">
    <property type="entry name" value="Hppk"/>
</dbReference>
<evidence type="ECO:0000256" key="9">
    <source>
        <dbReference type="ARBA" id="ARBA00022909"/>
    </source>
</evidence>
<dbReference type="GO" id="GO:0046656">
    <property type="term" value="P:folic acid biosynthetic process"/>
    <property type="evidence" value="ECO:0007669"/>
    <property type="project" value="UniProtKB-KW"/>
</dbReference>
<comment type="pathway">
    <text evidence="1">Cofactor biosynthesis; tetrahydrofolate biosynthesis; 2-amino-4-hydroxy-6-hydroxymethyl-7,8-dihydropteridine diphosphate from 7,8-dihydroneopterin triphosphate: step 4/4.</text>
</comment>
<dbReference type="NCBIfam" id="TIGR01498">
    <property type="entry name" value="folK"/>
    <property type="match status" value="1"/>
</dbReference>
<sequence>MMRTRYAIALGSNRRHGRHGAPANVLRAAIRGLGALGDVEVISPIVATPALGPAGRGFANAALILTSDLSPDSLLRALKQVERDFGRRAGQRWGPRVLDLDILLWSQGAWESAGLVVPHTAFRDRMFVLQPLAAIAPGWRDPVTGLTVRQLLKRLAAPRPVDPDAARP</sequence>
<evidence type="ECO:0000313" key="15">
    <source>
        <dbReference type="Proteomes" id="UP000594873"/>
    </source>
</evidence>
<organism evidence="14 15">
    <name type="scientific">Allosphingosinicella flava</name>
    <dbReference type="NCBI Taxonomy" id="2771430"/>
    <lineage>
        <taxon>Bacteria</taxon>
        <taxon>Pseudomonadati</taxon>
        <taxon>Pseudomonadota</taxon>
        <taxon>Alphaproteobacteria</taxon>
        <taxon>Sphingomonadales</taxon>
        <taxon>Sphingomonadaceae</taxon>
        <taxon>Allosphingosinicella</taxon>
    </lineage>
</organism>
<dbReference type="UniPathway" id="UPA00077">
    <property type="reaction ID" value="UER00155"/>
</dbReference>
<comment type="similarity">
    <text evidence="2">Belongs to the HPPK family.</text>
</comment>
<accession>A0A7T2GL85</accession>
<dbReference type="Proteomes" id="UP000594873">
    <property type="component" value="Chromosome"/>
</dbReference>
<keyword evidence="5 14" id="KW-0808">Transferase</keyword>
<evidence type="ECO:0000256" key="2">
    <source>
        <dbReference type="ARBA" id="ARBA00005810"/>
    </source>
</evidence>
<keyword evidence="7 14" id="KW-0418">Kinase</keyword>
<dbReference type="PANTHER" id="PTHR43071:SF1">
    <property type="entry name" value="2-AMINO-4-HYDROXY-6-HYDROXYMETHYLDIHYDROPTERIDINE PYROPHOSPHOKINASE"/>
    <property type="match status" value="1"/>
</dbReference>
<keyword evidence="15" id="KW-1185">Reference proteome</keyword>
<evidence type="ECO:0000256" key="3">
    <source>
        <dbReference type="ARBA" id="ARBA00013253"/>
    </source>
</evidence>
<dbReference type="EC" id="2.7.6.3" evidence="3"/>
<dbReference type="GO" id="GO:0016301">
    <property type="term" value="F:kinase activity"/>
    <property type="evidence" value="ECO:0007669"/>
    <property type="project" value="UniProtKB-KW"/>
</dbReference>
<gene>
    <name evidence="14" type="primary">folK</name>
    <name evidence="14" type="ORF">IC614_04695</name>
</gene>
<evidence type="ECO:0000256" key="6">
    <source>
        <dbReference type="ARBA" id="ARBA00022741"/>
    </source>
</evidence>
<dbReference type="SUPFAM" id="SSF55083">
    <property type="entry name" value="6-hydroxymethyl-7,8-dihydropterin pyrophosphokinase, HPPK"/>
    <property type="match status" value="1"/>
</dbReference>
<keyword evidence="8" id="KW-0067">ATP-binding</keyword>
<dbReference type="GO" id="GO:0005524">
    <property type="term" value="F:ATP binding"/>
    <property type="evidence" value="ECO:0007669"/>
    <property type="project" value="UniProtKB-KW"/>
</dbReference>
<proteinExistence type="inferred from homology"/>
<name>A0A7T2GL85_9SPHN</name>
<evidence type="ECO:0000256" key="1">
    <source>
        <dbReference type="ARBA" id="ARBA00005051"/>
    </source>
</evidence>
<dbReference type="Gene3D" id="3.30.70.560">
    <property type="entry name" value="7,8-Dihydro-6-hydroxymethylpterin-pyrophosphokinase HPPK"/>
    <property type="match status" value="1"/>
</dbReference>
<protein>
    <recommendedName>
        <fullName evidence="4">2-amino-4-hydroxy-6-hydroxymethyldihydropteridine pyrophosphokinase</fullName>
        <ecNumber evidence="3">2.7.6.3</ecNumber>
    </recommendedName>
    <alternativeName>
        <fullName evidence="11">6-hydroxymethyl-7,8-dihydropterin pyrophosphokinase</fullName>
    </alternativeName>
    <alternativeName>
        <fullName evidence="12">7,8-dihydro-6-hydroxymethylpterin-pyrophosphokinase</fullName>
    </alternativeName>
</protein>
<evidence type="ECO:0000256" key="4">
    <source>
        <dbReference type="ARBA" id="ARBA00016218"/>
    </source>
</evidence>
<dbReference type="EMBL" id="CP065592">
    <property type="protein sequence ID" value="QPQ55887.1"/>
    <property type="molecule type" value="Genomic_DNA"/>
</dbReference>